<dbReference type="InterPro" id="IPR045749">
    <property type="entry name" value="DUF6090"/>
</dbReference>
<keyword evidence="3" id="KW-1185">Reference proteome</keyword>
<evidence type="ECO:0000313" key="3">
    <source>
        <dbReference type="Proteomes" id="UP001595953"/>
    </source>
</evidence>
<dbReference type="EMBL" id="JBHSGP010000005">
    <property type="protein sequence ID" value="MFC4721240.1"/>
    <property type="molecule type" value="Genomic_DNA"/>
</dbReference>
<keyword evidence="1" id="KW-0472">Membrane</keyword>
<name>A0ABV9N0A0_9FLAO</name>
<organism evidence="2 3">
    <name type="scientific">Geojedonia litorea</name>
    <dbReference type="NCBI Taxonomy" id="1268269"/>
    <lineage>
        <taxon>Bacteria</taxon>
        <taxon>Pseudomonadati</taxon>
        <taxon>Bacteroidota</taxon>
        <taxon>Flavobacteriia</taxon>
        <taxon>Flavobacteriales</taxon>
        <taxon>Flavobacteriaceae</taxon>
        <taxon>Geojedonia</taxon>
    </lineage>
</organism>
<feature type="transmembrane region" description="Helical" evidence="1">
    <location>
        <begin position="21"/>
        <end position="42"/>
    </location>
</feature>
<sequence>MIKIFRKLRQQLLTQNKFSKYLFYAIGEIILVVIGILLALQINNWNELRKDRIREQAMLKNLQTDFQTNISTAQFAFTNFSEAYEASAELLEIIRNDDPINPSEIEHLLDVIINKTMSLDIVTGAIDEMRSTGSINLIKDATLKYQLSNWSYYQTDTEDDITIYRDYLFDFFIPSLTNKALLRNMSNPDFFEDDLKLKPIAKSNFKLDYNKTIRTVTFENEVYNNALNYMYTLNSYKVFENYLTDTLQLIESHIHD</sequence>
<dbReference type="Pfam" id="PF19578">
    <property type="entry name" value="DUF6090"/>
    <property type="match status" value="1"/>
</dbReference>
<reference evidence="3" key="1">
    <citation type="journal article" date="2019" name="Int. J. Syst. Evol. Microbiol.">
        <title>The Global Catalogue of Microorganisms (GCM) 10K type strain sequencing project: providing services to taxonomists for standard genome sequencing and annotation.</title>
        <authorList>
            <consortium name="The Broad Institute Genomics Platform"/>
            <consortium name="The Broad Institute Genome Sequencing Center for Infectious Disease"/>
            <person name="Wu L."/>
            <person name="Ma J."/>
        </authorList>
    </citation>
    <scope>NUCLEOTIDE SEQUENCE [LARGE SCALE GENOMIC DNA]</scope>
    <source>
        <strain evidence="3">CCUG 63682</strain>
    </source>
</reference>
<protein>
    <submittedName>
        <fullName evidence="2">DUF6090 family protein</fullName>
    </submittedName>
</protein>
<evidence type="ECO:0000256" key="1">
    <source>
        <dbReference type="SAM" id="Phobius"/>
    </source>
</evidence>
<evidence type="ECO:0000313" key="2">
    <source>
        <dbReference type="EMBL" id="MFC4721240.1"/>
    </source>
</evidence>
<comment type="caution">
    <text evidence="2">The sequence shown here is derived from an EMBL/GenBank/DDBJ whole genome shotgun (WGS) entry which is preliminary data.</text>
</comment>
<accession>A0ABV9N0A0</accession>
<dbReference type="Proteomes" id="UP001595953">
    <property type="component" value="Unassembled WGS sequence"/>
</dbReference>
<dbReference type="RefSeq" id="WP_387960755.1">
    <property type="nucleotide sequence ID" value="NZ_JBHSGP010000005.1"/>
</dbReference>
<keyword evidence="1" id="KW-1133">Transmembrane helix</keyword>
<keyword evidence="1" id="KW-0812">Transmembrane</keyword>
<gene>
    <name evidence="2" type="ORF">ACFO5O_02820</name>
</gene>
<proteinExistence type="predicted"/>